<keyword evidence="4" id="KW-0378">Hydrolase</keyword>
<feature type="region of interest" description="Disordered" evidence="1">
    <location>
        <begin position="926"/>
        <end position="947"/>
    </location>
</feature>
<keyword evidence="2" id="KW-1133">Transmembrane helix</keyword>
<dbReference type="Pfam" id="PF20149">
    <property type="entry name" value="DUF6532"/>
    <property type="match status" value="1"/>
</dbReference>
<dbReference type="EMBL" id="LN679471">
    <property type="protein sequence ID" value="CEL59040.1"/>
    <property type="molecule type" value="Genomic_DNA"/>
</dbReference>
<feature type="region of interest" description="Disordered" evidence="1">
    <location>
        <begin position="460"/>
        <end position="500"/>
    </location>
</feature>
<feature type="compositionally biased region" description="Polar residues" evidence="1">
    <location>
        <begin position="99"/>
        <end position="114"/>
    </location>
</feature>
<evidence type="ECO:0000313" key="4">
    <source>
        <dbReference type="EMBL" id="CEL59040.1"/>
    </source>
</evidence>
<organism evidence="4 5">
    <name type="scientific">Thanatephorus cucumeris (strain AG1-IB / isolate 7/3/14)</name>
    <name type="common">Lettuce bottom rot fungus</name>
    <name type="synonym">Rhizoctonia solani</name>
    <dbReference type="NCBI Taxonomy" id="1108050"/>
    <lineage>
        <taxon>Eukaryota</taxon>
        <taxon>Fungi</taxon>
        <taxon>Dikarya</taxon>
        <taxon>Basidiomycota</taxon>
        <taxon>Agaricomycotina</taxon>
        <taxon>Agaricomycetes</taxon>
        <taxon>Cantharellales</taxon>
        <taxon>Ceratobasidiaceae</taxon>
        <taxon>Rhizoctonia</taxon>
        <taxon>Rhizoctonia solani AG-1</taxon>
    </lineage>
</organism>
<keyword evidence="4" id="KW-0645">Protease</keyword>
<evidence type="ECO:0000259" key="3">
    <source>
        <dbReference type="Pfam" id="PF20149"/>
    </source>
</evidence>
<dbReference type="STRING" id="1108050.A0A0B7FMX3"/>
<name>A0A0B7FMX3_THACB</name>
<feature type="compositionally biased region" description="Basic residues" evidence="1">
    <location>
        <begin position="1"/>
        <end position="12"/>
    </location>
</feature>
<feature type="region of interest" description="Disordered" evidence="1">
    <location>
        <begin position="1"/>
        <end position="168"/>
    </location>
</feature>
<evidence type="ECO:0000313" key="5">
    <source>
        <dbReference type="Proteomes" id="UP000059188"/>
    </source>
</evidence>
<dbReference type="GO" id="GO:0006508">
    <property type="term" value="P:proteolysis"/>
    <property type="evidence" value="ECO:0007669"/>
    <property type="project" value="UniProtKB-KW"/>
</dbReference>
<reference evidence="4 5" key="1">
    <citation type="submission" date="2014-11" db="EMBL/GenBank/DDBJ databases">
        <authorList>
            <person name="Wibberg Daniel"/>
        </authorList>
    </citation>
    <scope>NUCLEOTIDE SEQUENCE [LARGE SCALE GENOMIC DNA]</scope>
    <source>
        <strain evidence="4">Rhizoctonia solani AG1-IB 7/3/14</strain>
    </source>
</reference>
<evidence type="ECO:0000256" key="2">
    <source>
        <dbReference type="SAM" id="Phobius"/>
    </source>
</evidence>
<feature type="domain" description="DUF6532" evidence="3">
    <location>
        <begin position="678"/>
        <end position="890"/>
    </location>
</feature>
<dbReference type="Proteomes" id="UP000059188">
    <property type="component" value="Unassembled WGS sequence"/>
</dbReference>
<proteinExistence type="predicted"/>
<feature type="transmembrane region" description="Helical" evidence="2">
    <location>
        <begin position="827"/>
        <end position="847"/>
    </location>
</feature>
<feature type="compositionally biased region" description="Pro residues" evidence="1">
    <location>
        <begin position="549"/>
        <end position="562"/>
    </location>
</feature>
<dbReference type="AlphaFoldDB" id="A0A0B7FMX3"/>
<keyword evidence="2" id="KW-0812">Transmembrane</keyword>
<feature type="compositionally biased region" description="Polar residues" evidence="1">
    <location>
        <begin position="372"/>
        <end position="382"/>
    </location>
</feature>
<feature type="region of interest" description="Disordered" evidence="1">
    <location>
        <begin position="533"/>
        <end position="580"/>
    </location>
</feature>
<feature type="compositionally biased region" description="Polar residues" evidence="1">
    <location>
        <begin position="481"/>
        <end position="498"/>
    </location>
</feature>
<accession>A0A0B7FMX3</accession>
<keyword evidence="2" id="KW-0472">Membrane</keyword>
<dbReference type="InterPro" id="IPR045341">
    <property type="entry name" value="DUF6532"/>
</dbReference>
<protein>
    <submittedName>
        <fullName evidence="4">LON domain serine protease, putative</fullName>
    </submittedName>
</protein>
<keyword evidence="5" id="KW-1185">Reference proteome</keyword>
<feature type="region of interest" description="Disordered" evidence="1">
    <location>
        <begin position="245"/>
        <end position="272"/>
    </location>
</feature>
<sequence>MPFSRSRSRSHSCSRSTRVRVESLPNSSRAVSDAVHTTEPAEEPHIGLFDLPPDDPRSLEFVDGPRQSRPTKRKIQYQAGRGHDNRKRSRSLDTRARNRSLQRTQPNGPASQAVTDKESEQPNHSDTDDVRVPASRAGSLVTRPLARSSSPGATHNEFPGPTQASGDTEYTYEYNSIDHQGLIEYAKEEFGLDVGECDTQTIINKLRVAEAEQASQMGSSRRPSSIIVLPPTSFQVGGGWSQQVVDHNPATGPSKRPYMGDSQRSDETGKRQHKEIVLDDHTAMDLEAEDGSTTDPPCAREVAEHLLTSCDSALANANARPPQRGTQAPPPSRELTPATVIDLVSPHTSLRDFGVSISPTQSRSLACIDSLPSRSQGATPVESQPYVDGETYEDDPSLVPLPGILTRVCGPVHSRLRQRAHSKALEEIGDRVLARHRRSLVANKQIVDGQSAAGRVLDTLPLPTQASPHNSRTYRGRRSHVQSQTQTGSVDPTNSNAHSNELLNEPLESLNEPTVADLVQLERTRAVVTKTRDEMGDRLVRHRRLFTTTPPPPSSRPQPRPAPRQATAGVQRVGGSSRRLDPVSAAREDMIAFNRAVAQGEAESFVDSVTQRNKRTTLHAAPESRPAHGLLDDNEVELSQAEAYAKSKWPRHNCRVRKRKPLARDFSGLERQVLVMAKIHLLAYALVEGIYQTRTTYLRWAKTVYQATWEMELPNQPYIEPADSVFEIMVNSIATARGKVKERLREFVARVAGFRHTTNNQQTIEENLIRFNRLYPNSFHCKTVNPRSGDYENSEIGHCIALAIFNGPTSVGVLYPDYFKDIPLTTVAFALAMVRFLFYLMISSVFIKVFAFKKWQFCIEEWANGWRQSGDLGMSAMHDKYEAQLAGLKTLRDVAPRRMNRLQDEWKCYVVEYSGASFELEETQDLAGKSQIRPDTPEPQVVSARPC</sequence>
<feature type="compositionally biased region" description="Polar residues" evidence="1">
    <location>
        <begin position="462"/>
        <end position="471"/>
    </location>
</feature>
<feature type="compositionally biased region" description="Basic and acidic residues" evidence="1">
    <location>
        <begin position="115"/>
        <end position="131"/>
    </location>
</feature>
<feature type="compositionally biased region" description="Basic and acidic residues" evidence="1">
    <location>
        <begin position="263"/>
        <end position="272"/>
    </location>
</feature>
<feature type="region of interest" description="Disordered" evidence="1">
    <location>
        <begin position="370"/>
        <end position="393"/>
    </location>
</feature>
<gene>
    <name evidence="4" type="ORF">RSOLAG1IB_12242</name>
</gene>
<dbReference type="OrthoDB" id="3268553at2759"/>
<evidence type="ECO:0000256" key="1">
    <source>
        <dbReference type="SAM" id="MobiDB-lite"/>
    </source>
</evidence>
<dbReference type="GO" id="GO:0008233">
    <property type="term" value="F:peptidase activity"/>
    <property type="evidence" value="ECO:0007669"/>
    <property type="project" value="UniProtKB-KW"/>
</dbReference>